<keyword evidence="2" id="KW-1133">Transmembrane helix</keyword>
<reference evidence="3 4" key="1">
    <citation type="journal article" date="2019" name="Microorganisms">
        <title>Genome Insights into the Novel Species Microvirga brassicacearum, a Rapeseed Endophyte with Biotechnological Potential.</title>
        <authorList>
            <person name="Jimenez-Gomez A."/>
            <person name="Saati-Santamaria Z."/>
            <person name="Igual J.M."/>
            <person name="Rivas R."/>
            <person name="Mateos P.F."/>
            <person name="Garcia-Fraile P."/>
        </authorList>
    </citation>
    <scope>NUCLEOTIDE SEQUENCE [LARGE SCALE GENOMIC DNA]</scope>
    <source>
        <strain evidence="3 4">CDVBN77</strain>
    </source>
</reference>
<comment type="caution">
    <text evidence="3">The sequence shown here is derived from an EMBL/GenBank/DDBJ whole genome shotgun (WGS) entry which is preliminary data.</text>
</comment>
<evidence type="ECO:0000256" key="1">
    <source>
        <dbReference type="SAM" id="MobiDB-lite"/>
    </source>
</evidence>
<sequence length="99" mass="11090">MEQPYSVWADWLSKFHTWPEGVQALWIVGLTVTALGLIAGTTRVLVAIAAIFQRRERAAGPGWRQQPGAMMLPPEHERAAPALTHAEPERRGWPDQVRP</sequence>
<feature type="compositionally biased region" description="Basic and acidic residues" evidence="1">
    <location>
        <begin position="86"/>
        <end position="99"/>
    </location>
</feature>
<gene>
    <name evidence="3" type="ORF">FEZ63_17480</name>
</gene>
<organism evidence="3 4">
    <name type="scientific">Microvirga brassicacearum</name>
    <dbReference type="NCBI Taxonomy" id="2580413"/>
    <lineage>
        <taxon>Bacteria</taxon>
        <taxon>Pseudomonadati</taxon>
        <taxon>Pseudomonadota</taxon>
        <taxon>Alphaproteobacteria</taxon>
        <taxon>Hyphomicrobiales</taxon>
        <taxon>Methylobacteriaceae</taxon>
        <taxon>Microvirga</taxon>
    </lineage>
</organism>
<protein>
    <submittedName>
        <fullName evidence="3">Uncharacterized protein</fullName>
    </submittedName>
</protein>
<keyword evidence="2" id="KW-0812">Transmembrane</keyword>
<keyword evidence="4" id="KW-1185">Reference proteome</keyword>
<dbReference type="EMBL" id="VCMV01000030">
    <property type="protein sequence ID" value="KAB0265667.1"/>
    <property type="molecule type" value="Genomic_DNA"/>
</dbReference>
<evidence type="ECO:0000256" key="2">
    <source>
        <dbReference type="SAM" id="Phobius"/>
    </source>
</evidence>
<feature type="transmembrane region" description="Helical" evidence="2">
    <location>
        <begin position="24"/>
        <end position="52"/>
    </location>
</feature>
<accession>A0A5N3P7G5</accession>
<dbReference type="Proteomes" id="UP000325684">
    <property type="component" value="Unassembled WGS sequence"/>
</dbReference>
<dbReference type="RefSeq" id="WP_150946849.1">
    <property type="nucleotide sequence ID" value="NZ_VCMV01000030.1"/>
</dbReference>
<evidence type="ECO:0000313" key="4">
    <source>
        <dbReference type="Proteomes" id="UP000325684"/>
    </source>
</evidence>
<keyword evidence="2" id="KW-0472">Membrane</keyword>
<feature type="region of interest" description="Disordered" evidence="1">
    <location>
        <begin position="78"/>
        <end position="99"/>
    </location>
</feature>
<proteinExistence type="predicted"/>
<dbReference type="AlphaFoldDB" id="A0A5N3P7G5"/>
<dbReference type="OrthoDB" id="8026107at2"/>
<name>A0A5N3P7G5_9HYPH</name>
<evidence type="ECO:0000313" key="3">
    <source>
        <dbReference type="EMBL" id="KAB0265667.1"/>
    </source>
</evidence>